<evidence type="ECO:0000256" key="4">
    <source>
        <dbReference type="PROSITE-ProRule" id="PRU00335"/>
    </source>
</evidence>
<feature type="domain" description="HTH tetR-type" evidence="5">
    <location>
        <begin position="6"/>
        <end position="66"/>
    </location>
</feature>
<evidence type="ECO:0000313" key="7">
    <source>
        <dbReference type="Proteomes" id="UP000093985"/>
    </source>
</evidence>
<dbReference type="PANTHER" id="PTHR30055">
    <property type="entry name" value="HTH-TYPE TRANSCRIPTIONAL REGULATOR RUTR"/>
    <property type="match status" value="1"/>
</dbReference>
<evidence type="ECO:0000256" key="2">
    <source>
        <dbReference type="ARBA" id="ARBA00023125"/>
    </source>
</evidence>
<dbReference type="SUPFAM" id="SSF46689">
    <property type="entry name" value="Homeodomain-like"/>
    <property type="match status" value="2"/>
</dbReference>
<evidence type="ECO:0000259" key="5">
    <source>
        <dbReference type="PROSITE" id="PS50977"/>
    </source>
</evidence>
<sequence>MRRRPKDRKAQITRAAAEAFSAQGYHATSMEAVATRVGISAPALYRHYPSKYHMFAVVVGTLGQQLVDCTAFLDDVSDAELERDAAAVLDRAFDALITSGISDREIGGLYRWQGRYLQPDDQAKLMAQMRTVHRRIQRPLVALRPELTSAERWTLSSSLLSLSGSILGHRLRLPDEEVRPLLSEAARAVAATQLPKPEDVGVNRPAVWRIFTPDAGPYEALLHAAILLFGKQGYAETSVTEIADAVGVPASGVYRYFSSKADILTTGLQRAMDRIAGEMSAIASVFADPRETLTRLVEAWVATVFANPELAAVYDTERVNLASAERELLRDSERAFMDTWAKPLIMVRPGLDSDHARFLVHVLSVLLDDMGRVARERAAKLGEDSVPGGPGYAQACLRTLMESILLGPADA</sequence>
<name>A0A1A2EK41_MYCSD</name>
<dbReference type="GO" id="GO:0000976">
    <property type="term" value="F:transcription cis-regulatory region binding"/>
    <property type="evidence" value="ECO:0007669"/>
    <property type="project" value="TreeGrafter"/>
</dbReference>
<keyword evidence="3" id="KW-0804">Transcription</keyword>
<accession>A0A1A2EK41</accession>
<dbReference type="AlphaFoldDB" id="A0A1A2EK41"/>
<dbReference type="GO" id="GO:0003700">
    <property type="term" value="F:DNA-binding transcription factor activity"/>
    <property type="evidence" value="ECO:0007669"/>
    <property type="project" value="TreeGrafter"/>
</dbReference>
<organism evidence="6 7">
    <name type="scientific">Mycolicibacter sinensis (strain JDM601)</name>
    <name type="common">Mycobacterium sinense</name>
    <dbReference type="NCBI Taxonomy" id="875328"/>
    <lineage>
        <taxon>Bacteria</taxon>
        <taxon>Bacillati</taxon>
        <taxon>Actinomycetota</taxon>
        <taxon>Actinomycetes</taxon>
        <taxon>Mycobacteriales</taxon>
        <taxon>Mycobacteriaceae</taxon>
        <taxon>Mycolicibacter</taxon>
    </lineage>
</organism>
<comment type="caution">
    <text evidence="6">The sequence shown here is derived from an EMBL/GenBank/DDBJ whole genome shotgun (WGS) entry which is preliminary data.</text>
</comment>
<evidence type="ECO:0000313" key="6">
    <source>
        <dbReference type="EMBL" id="OBG06568.1"/>
    </source>
</evidence>
<dbReference type="InterPro" id="IPR001647">
    <property type="entry name" value="HTH_TetR"/>
</dbReference>
<dbReference type="Gene3D" id="1.10.10.60">
    <property type="entry name" value="Homeodomain-like"/>
    <property type="match status" value="2"/>
</dbReference>
<reference evidence="7" key="1">
    <citation type="submission" date="2016-06" db="EMBL/GenBank/DDBJ databases">
        <authorList>
            <person name="Sutton G."/>
            <person name="Brinkac L."/>
            <person name="Sanka R."/>
            <person name="Adams M."/>
            <person name="Lau E."/>
            <person name="Mehaffy C."/>
            <person name="Tameris M."/>
            <person name="Hatherill M."/>
            <person name="Hanekom W."/>
            <person name="Mahomed H."/>
            <person name="Mcshane H."/>
        </authorList>
    </citation>
    <scope>NUCLEOTIDE SEQUENCE [LARGE SCALE GENOMIC DNA]</scope>
    <source>
        <strain evidence="7">852014-51077_SCH5608930-a</strain>
    </source>
</reference>
<feature type="DNA-binding region" description="H-T-H motif" evidence="4">
    <location>
        <begin position="29"/>
        <end position="48"/>
    </location>
</feature>
<evidence type="ECO:0000256" key="1">
    <source>
        <dbReference type="ARBA" id="ARBA00023015"/>
    </source>
</evidence>
<protein>
    <submittedName>
        <fullName evidence="6">TetR family transcriptional regulator</fullName>
    </submittedName>
</protein>
<dbReference type="InterPro" id="IPR050109">
    <property type="entry name" value="HTH-type_TetR-like_transc_reg"/>
</dbReference>
<dbReference type="PRINTS" id="PR00455">
    <property type="entry name" value="HTHTETR"/>
</dbReference>
<feature type="domain" description="HTH tetR-type" evidence="5">
    <location>
        <begin position="215"/>
        <end position="275"/>
    </location>
</feature>
<keyword evidence="2 4" id="KW-0238">DNA-binding</keyword>
<dbReference type="EMBL" id="LZIN01000048">
    <property type="protein sequence ID" value="OBG06568.1"/>
    <property type="molecule type" value="Genomic_DNA"/>
</dbReference>
<proteinExistence type="predicted"/>
<dbReference type="Proteomes" id="UP000093985">
    <property type="component" value="Unassembled WGS sequence"/>
</dbReference>
<dbReference type="InterPro" id="IPR009057">
    <property type="entry name" value="Homeodomain-like_sf"/>
</dbReference>
<keyword evidence="1" id="KW-0805">Transcription regulation</keyword>
<dbReference type="PROSITE" id="PS50977">
    <property type="entry name" value="HTH_TETR_2"/>
    <property type="match status" value="2"/>
</dbReference>
<dbReference type="Pfam" id="PF00440">
    <property type="entry name" value="TetR_N"/>
    <property type="match status" value="2"/>
</dbReference>
<feature type="DNA-binding region" description="H-T-H motif" evidence="4">
    <location>
        <begin position="238"/>
        <end position="257"/>
    </location>
</feature>
<dbReference type="Gene3D" id="1.10.357.10">
    <property type="entry name" value="Tetracycline Repressor, domain 2"/>
    <property type="match status" value="2"/>
</dbReference>
<dbReference type="PANTHER" id="PTHR30055:SF234">
    <property type="entry name" value="HTH-TYPE TRANSCRIPTIONAL REGULATOR BETI"/>
    <property type="match status" value="1"/>
</dbReference>
<evidence type="ECO:0000256" key="3">
    <source>
        <dbReference type="ARBA" id="ARBA00023163"/>
    </source>
</evidence>
<gene>
    <name evidence="6" type="ORF">A5771_08110</name>
</gene>